<protein>
    <recommendedName>
        <fullName evidence="1">diguanylate cyclase</fullName>
        <ecNumber evidence="1">2.7.7.65</ecNumber>
    </recommendedName>
</protein>
<dbReference type="OrthoDB" id="9812260at2"/>
<feature type="transmembrane region" description="Helical" evidence="3">
    <location>
        <begin position="93"/>
        <end position="112"/>
    </location>
</feature>
<dbReference type="InterPro" id="IPR029787">
    <property type="entry name" value="Nucleotide_cyclase"/>
</dbReference>
<dbReference type="Pfam" id="PF00990">
    <property type="entry name" value="GGDEF"/>
    <property type="match status" value="1"/>
</dbReference>
<accession>A8FVW6</accession>
<dbReference type="SMART" id="SM00267">
    <property type="entry name" value="GGDEF"/>
    <property type="match status" value="1"/>
</dbReference>
<dbReference type="GO" id="GO:1902201">
    <property type="term" value="P:negative regulation of bacterial-type flagellum-dependent cell motility"/>
    <property type="evidence" value="ECO:0007669"/>
    <property type="project" value="TreeGrafter"/>
</dbReference>
<dbReference type="SUPFAM" id="SSF55073">
    <property type="entry name" value="Nucleotide cyclase"/>
    <property type="match status" value="1"/>
</dbReference>
<keyword evidence="6" id="KW-1185">Reference proteome</keyword>
<feature type="transmembrane region" description="Helical" evidence="3">
    <location>
        <begin position="193"/>
        <end position="213"/>
    </location>
</feature>
<keyword evidence="3" id="KW-0472">Membrane</keyword>
<sequence>MSLYNLFRSSLFQIGFPLALAIQLCLSQEQIFTLLASYHELVNVVPYILFALVILLSQPFNQGSTGLVSLLMILSYYVIQNSLIVPLEDMNRVIFVLLATLLPINLLLIHALPDKRILSRFGITFSLFILLQLVWLSILMQNLSATDVNWLWQSFLKPLPTLSPSPLIIILLSFFITIFSALILLFRGHNSDQAVYITLLFTSVMFLSFNQALMPALTASMAAILLLISIINSSHELAFIDQLTEVPGRRSLEIEIKHLSGLYTIAMIDIDHFKHFNDTFGHRTGDEVLRLVAQLMNQNKGRGRIFRYGGEEFTIIFKGKNANQCMPYLNSLRTRVAEYDLKIRDHTSRPVMGVGLKAEMEKANNESVNITISIGVADSVSETIPENVMKAADKALYRAKNGGRNRVTNLRFA</sequence>
<dbReference type="GO" id="GO:0043709">
    <property type="term" value="P:cell adhesion involved in single-species biofilm formation"/>
    <property type="evidence" value="ECO:0007669"/>
    <property type="project" value="TreeGrafter"/>
</dbReference>
<evidence type="ECO:0000256" key="1">
    <source>
        <dbReference type="ARBA" id="ARBA00012528"/>
    </source>
</evidence>
<evidence type="ECO:0000256" key="3">
    <source>
        <dbReference type="SAM" id="Phobius"/>
    </source>
</evidence>
<feature type="transmembrane region" description="Helical" evidence="3">
    <location>
        <begin position="37"/>
        <end position="56"/>
    </location>
</feature>
<gene>
    <name evidence="5" type="ordered locus">Ssed_2380</name>
</gene>
<dbReference type="EC" id="2.7.7.65" evidence="1"/>
<dbReference type="HOGENOM" id="CLU_054734_0_0_6"/>
<feature type="transmembrane region" description="Helical" evidence="3">
    <location>
        <begin position="124"/>
        <end position="145"/>
    </location>
</feature>
<dbReference type="PANTHER" id="PTHR45138">
    <property type="entry name" value="REGULATORY COMPONENTS OF SENSORY TRANSDUCTION SYSTEM"/>
    <property type="match status" value="1"/>
</dbReference>
<dbReference type="InterPro" id="IPR000160">
    <property type="entry name" value="GGDEF_dom"/>
</dbReference>
<dbReference type="InterPro" id="IPR050469">
    <property type="entry name" value="Diguanylate_Cyclase"/>
</dbReference>
<proteinExistence type="predicted"/>
<keyword evidence="3" id="KW-1133">Transmembrane helix</keyword>
<evidence type="ECO:0000313" key="5">
    <source>
        <dbReference type="EMBL" id="ABV36989.1"/>
    </source>
</evidence>
<dbReference type="Gene3D" id="3.30.70.270">
    <property type="match status" value="1"/>
</dbReference>
<dbReference type="GO" id="GO:0005886">
    <property type="term" value="C:plasma membrane"/>
    <property type="evidence" value="ECO:0007669"/>
    <property type="project" value="TreeGrafter"/>
</dbReference>
<reference evidence="5 6" key="1">
    <citation type="submission" date="2007-08" db="EMBL/GenBank/DDBJ databases">
        <title>Complete sequence of Shewanella sediminis HAW-EB3.</title>
        <authorList>
            <consortium name="US DOE Joint Genome Institute"/>
            <person name="Copeland A."/>
            <person name="Lucas S."/>
            <person name="Lapidus A."/>
            <person name="Barry K."/>
            <person name="Glavina del Rio T."/>
            <person name="Dalin E."/>
            <person name="Tice H."/>
            <person name="Pitluck S."/>
            <person name="Chertkov O."/>
            <person name="Brettin T."/>
            <person name="Bruce D."/>
            <person name="Detter J.C."/>
            <person name="Han C."/>
            <person name="Schmutz J."/>
            <person name="Larimer F."/>
            <person name="Land M."/>
            <person name="Hauser L."/>
            <person name="Kyrpides N."/>
            <person name="Kim E."/>
            <person name="Zhao J.-S."/>
            <person name="Richardson P."/>
        </authorList>
    </citation>
    <scope>NUCLEOTIDE SEQUENCE [LARGE SCALE GENOMIC DNA]</scope>
    <source>
        <strain evidence="5 6">HAW-EB3</strain>
    </source>
</reference>
<dbReference type="InterPro" id="IPR043128">
    <property type="entry name" value="Rev_trsase/Diguanyl_cyclase"/>
</dbReference>
<dbReference type="STRING" id="425104.Ssed_2380"/>
<organism evidence="5 6">
    <name type="scientific">Shewanella sediminis (strain HAW-EB3)</name>
    <dbReference type="NCBI Taxonomy" id="425104"/>
    <lineage>
        <taxon>Bacteria</taxon>
        <taxon>Pseudomonadati</taxon>
        <taxon>Pseudomonadota</taxon>
        <taxon>Gammaproteobacteria</taxon>
        <taxon>Alteromonadales</taxon>
        <taxon>Shewanellaceae</taxon>
        <taxon>Shewanella</taxon>
    </lineage>
</organism>
<keyword evidence="3" id="KW-0812">Transmembrane</keyword>
<feature type="domain" description="GGDEF" evidence="4">
    <location>
        <begin position="261"/>
        <end position="412"/>
    </location>
</feature>
<name>A8FVW6_SHESH</name>
<evidence type="ECO:0000313" key="6">
    <source>
        <dbReference type="Proteomes" id="UP000002015"/>
    </source>
</evidence>
<dbReference type="KEGG" id="sse:Ssed_2380"/>
<evidence type="ECO:0000256" key="2">
    <source>
        <dbReference type="ARBA" id="ARBA00034247"/>
    </source>
</evidence>
<dbReference type="NCBIfam" id="TIGR00254">
    <property type="entry name" value="GGDEF"/>
    <property type="match status" value="1"/>
</dbReference>
<feature type="transmembrane region" description="Helical" evidence="3">
    <location>
        <begin position="165"/>
        <end position="186"/>
    </location>
</feature>
<dbReference type="AlphaFoldDB" id="A8FVW6"/>
<dbReference type="Proteomes" id="UP000002015">
    <property type="component" value="Chromosome"/>
</dbReference>
<comment type="catalytic activity">
    <reaction evidence="2">
        <text>2 GTP = 3',3'-c-di-GMP + 2 diphosphate</text>
        <dbReference type="Rhea" id="RHEA:24898"/>
        <dbReference type="ChEBI" id="CHEBI:33019"/>
        <dbReference type="ChEBI" id="CHEBI:37565"/>
        <dbReference type="ChEBI" id="CHEBI:58805"/>
        <dbReference type="EC" id="2.7.7.65"/>
    </reaction>
</comment>
<dbReference type="CDD" id="cd01949">
    <property type="entry name" value="GGDEF"/>
    <property type="match status" value="1"/>
</dbReference>
<dbReference type="RefSeq" id="WP_012142724.1">
    <property type="nucleotide sequence ID" value="NC_009831.1"/>
</dbReference>
<dbReference type="PROSITE" id="PS50887">
    <property type="entry name" value="GGDEF"/>
    <property type="match status" value="1"/>
</dbReference>
<dbReference type="EMBL" id="CP000821">
    <property type="protein sequence ID" value="ABV36989.1"/>
    <property type="molecule type" value="Genomic_DNA"/>
</dbReference>
<dbReference type="eggNOG" id="COG2199">
    <property type="taxonomic scope" value="Bacteria"/>
</dbReference>
<evidence type="ECO:0000259" key="4">
    <source>
        <dbReference type="PROSITE" id="PS50887"/>
    </source>
</evidence>
<dbReference type="PANTHER" id="PTHR45138:SF9">
    <property type="entry name" value="DIGUANYLATE CYCLASE DGCM-RELATED"/>
    <property type="match status" value="1"/>
</dbReference>
<dbReference type="GO" id="GO:0052621">
    <property type="term" value="F:diguanylate cyclase activity"/>
    <property type="evidence" value="ECO:0007669"/>
    <property type="project" value="UniProtKB-EC"/>
</dbReference>
<feature type="transmembrane region" description="Helical" evidence="3">
    <location>
        <begin position="68"/>
        <end position="87"/>
    </location>
</feature>